<dbReference type="Pfam" id="PF22936">
    <property type="entry name" value="Pol_BBD"/>
    <property type="match status" value="1"/>
</dbReference>
<dbReference type="InterPro" id="IPR054722">
    <property type="entry name" value="PolX-like_BBD"/>
</dbReference>
<reference evidence="2 3" key="1">
    <citation type="submission" date="2024-01" db="EMBL/GenBank/DDBJ databases">
        <title>The complete chloroplast genome sequence of Lithospermum erythrorhizon: insights into the phylogenetic relationship among Boraginaceae species and the maternal lineages of purple gromwells.</title>
        <authorList>
            <person name="Okada T."/>
            <person name="Watanabe K."/>
        </authorList>
    </citation>
    <scope>NUCLEOTIDE SEQUENCE [LARGE SCALE GENOMIC DNA]</scope>
</reference>
<organism evidence="2 3">
    <name type="scientific">Lithospermum erythrorhizon</name>
    <name type="common">Purple gromwell</name>
    <name type="synonym">Lithospermum officinale var. erythrorhizon</name>
    <dbReference type="NCBI Taxonomy" id="34254"/>
    <lineage>
        <taxon>Eukaryota</taxon>
        <taxon>Viridiplantae</taxon>
        <taxon>Streptophyta</taxon>
        <taxon>Embryophyta</taxon>
        <taxon>Tracheophyta</taxon>
        <taxon>Spermatophyta</taxon>
        <taxon>Magnoliopsida</taxon>
        <taxon>eudicotyledons</taxon>
        <taxon>Gunneridae</taxon>
        <taxon>Pentapetalae</taxon>
        <taxon>asterids</taxon>
        <taxon>lamiids</taxon>
        <taxon>Boraginales</taxon>
        <taxon>Boraginaceae</taxon>
        <taxon>Boraginoideae</taxon>
        <taxon>Lithospermeae</taxon>
        <taxon>Lithospermum</taxon>
    </lineage>
</organism>
<evidence type="ECO:0000313" key="3">
    <source>
        <dbReference type="Proteomes" id="UP001454036"/>
    </source>
</evidence>
<comment type="caution">
    <text evidence="2">The sequence shown here is derived from an EMBL/GenBank/DDBJ whole genome shotgun (WGS) entry which is preliminary data.</text>
</comment>
<proteinExistence type="predicted"/>
<name>A0AAV3RRF2_LITER</name>
<feature type="domain" description="Retrovirus-related Pol polyprotein from transposon TNT 1-94-like beta-barrel" evidence="1">
    <location>
        <begin position="1"/>
        <end position="43"/>
    </location>
</feature>
<dbReference type="Proteomes" id="UP001454036">
    <property type="component" value="Unassembled WGS sequence"/>
</dbReference>
<accession>A0AAV3RRF2</accession>
<sequence>MQVAGKGTLKISLSGINYTITNVYYVPDLKNNLLSIGQLQERGLTILFKGNKCCIYHPRRGLIIQSTISANRMYTLSSETQDCEEPVGNYLQVPSADMSKLWH</sequence>
<evidence type="ECO:0000313" key="2">
    <source>
        <dbReference type="EMBL" id="GAA0183623.1"/>
    </source>
</evidence>
<evidence type="ECO:0000259" key="1">
    <source>
        <dbReference type="Pfam" id="PF22936"/>
    </source>
</evidence>
<keyword evidence="3" id="KW-1185">Reference proteome</keyword>
<gene>
    <name evidence="2" type="ORF">LIER_31001</name>
</gene>
<protein>
    <recommendedName>
        <fullName evidence="1">Retrovirus-related Pol polyprotein from transposon TNT 1-94-like beta-barrel domain-containing protein</fullName>
    </recommendedName>
</protein>
<dbReference type="AlphaFoldDB" id="A0AAV3RRF2"/>
<dbReference type="EMBL" id="BAABME010011352">
    <property type="protein sequence ID" value="GAA0183623.1"/>
    <property type="molecule type" value="Genomic_DNA"/>
</dbReference>